<keyword evidence="8" id="KW-1185">Reference proteome</keyword>
<feature type="transmembrane region" description="Helical" evidence="6">
    <location>
        <begin position="55"/>
        <end position="73"/>
    </location>
</feature>
<keyword evidence="5 6" id="KW-0472">Membrane</keyword>
<gene>
    <name evidence="7" type="primary">Ms4a5</name>
    <name evidence="7" type="ORF">PHOROB_LOCUS10473</name>
</gene>
<dbReference type="InterPro" id="IPR030417">
    <property type="entry name" value="MS4A"/>
</dbReference>
<comment type="similarity">
    <text evidence="2">Belongs to the MS4A family.</text>
</comment>
<dbReference type="Pfam" id="PF04103">
    <property type="entry name" value="CD20"/>
    <property type="match status" value="1"/>
</dbReference>
<evidence type="ECO:0000256" key="3">
    <source>
        <dbReference type="ARBA" id="ARBA00022692"/>
    </source>
</evidence>
<name>A0AAU9ZR46_PHORO</name>
<organism evidence="7 8">
    <name type="scientific">Phodopus roborovskii</name>
    <name type="common">Roborovski's desert hamster</name>
    <name type="synonym">Cricetulus roborovskii</name>
    <dbReference type="NCBI Taxonomy" id="109678"/>
    <lineage>
        <taxon>Eukaryota</taxon>
        <taxon>Metazoa</taxon>
        <taxon>Chordata</taxon>
        <taxon>Craniata</taxon>
        <taxon>Vertebrata</taxon>
        <taxon>Euteleostomi</taxon>
        <taxon>Mammalia</taxon>
        <taxon>Eutheria</taxon>
        <taxon>Euarchontoglires</taxon>
        <taxon>Glires</taxon>
        <taxon>Rodentia</taxon>
        <taxon>Myomorpha</taxon>
        <taxon>Muroidea</taxon>
        <taxon>Cricetidae</taxon>
        <taxon>Cricetinae</taxon>
        <taxon>Phodopus</taxon>
    </lineage>
</organism>
<keyword evidence="4 6" id="KW-1133">Transmembrane helix</keyword>
<feature type="transmembrane region" description="Helical" evidence="6">
    <location>
        <begin position="122"/>
        <end position="141"/>
    </location>
</feature>
<dbReference type="EMBL" id="CALSGD010001464">
    <property type="protein sequence ID" value="CAH6793770.1"/>
    <property type="molecule type" value="Genomic_DNA"/>
</dbReference>
<dbReference type="GO" id="GO:0005886">
    <property type="term" value="C:plasma membrane"/>
    <property type="evidence" value="ECO:0007669"/>
    <property type="project" value="TreeGrafter"/>
</dbReference>
<evidence type="ECO:0000313" key="8">
    <source>
        <dbReference type="Proteomes" id="UP001152836"/>
    </source>
</evidence>
<dbReference type="CTD" id="64232"/>
<sequence length="199" mass="21839">MDSNNIHRPVLLVFPPEITSPGYRTTGLIATAYNSQNKLQKVLIRKLKILGTTQILFGIMNFSFGVVFLFTLVNPYPRFPFIFISGYPFWGSALFVNSGAFLIALKRKTTDTLIKMSQVMNLLSALGAAAGIILLIFGFLLDGEFICGYSPDGIQCGAITVLFIGILIMLMIFSIAELFISLFSSTLGYSSEELEGCCC</sequence>
<protein>
    <submittedName>
        <fullName evidence="7">Ms4a5 protein</fullName>
    </submittedName>
</protein>
<dbReference type="PANTHER" id="PTHR23320:SF54">
    <property type="entry name" value="MEMBRANE-SPANNING 4-DOMAINS SUBFAMILY A MEMBER 5"/>
    <property type="match status" value="1"/>
</dbReference>
<evidence type="ECO:0000256" key="1">
    <source>
        <dbReference type="ARBA" id="ARBA00004141"/>
    </source>
</evidence>
<dbReference type="Proteomes" id="UP001152836">
    <property type="component" value="Unassembled WGS sequence"/>
</dbReference>
<dbReference type="RefSeq" id="XP_051049930.1">
    <property type="nucleotide sequence ID" value="XM_051193973.1"/>
</dbReference>
<evidence type="ECO:0000256" key="4">
    <source>
        <dbReference type="ARBA" id="ARBA00022989"/>
    </source>
</evidence>
<evidence type="ECO:0000313" key="7">
    <source>
        <dbReference type="EMBL" id="CAH6793770.1"/>
    </source>
</evidence>
<reference evidence="7" key="1">
    <citation type="submission" date="2022-06" db="EMBL/GenBank/DDBJ databases">
        <authorList>
            <person name="Andreotti S."/>
            <person name="Wyler E."/>
        </authorList>
    </citation>
    <scope>NUCLEOTIDE SEQUENCE</scope>
</reference>
<proteinExistence type="inferred from homology"/>
<dbReference type="InterPro" id="IPR007237">
    <property type="entry name" value="CD20-like"/>
</dbReference>
<evidence type="ECO:0000256" key="2">
    <source>
        <dbReference type="ARBA" id="ARBA00009565"/>
    </source>
</evidence>
<dbReference type="KEGG" id="prob:127228873"/>
<dbReference type="AlphaFoldDB" id="A0AAU9ZR46"/>
<keyword evidence="3 6" id="KW-0812">Transmembrane</keyword>
<accession>A0AAU9ZR46</accession>
<dbReference type="GO" id="GO:0007166">
    <property type="term" value="P:cell surface receptor signaling pathway"/>
    <property type="evidence" value="ECO:0007669"/>
    <property type="project" value="TreeGrafter"/>
</dbReference>
<comment type="subcellular location">
    <subcellularLocation>
        <location evidence="1">Membrane</location>
        <topology evidence="1">Multi-pass membrane protein</topology>
    </subcellularLocation>
</comment>
<feature type="transmembrane region" description="Helical" evidence="6">
    <location>
        <begin position="79"/>
        <end position="102"/>
    </location>
</feature>
<comment type="caution">
    <text evidence="7">The sequence shown here is derived from an EMBL/GenBank/DDBJ whole genome shotgun (WGS) entry which is preliminary data.</text>
</comment>
<evidence type="ECO:0000256" key="5">
    <source>
        <dbReference type="ARBA" id="ARBA00023136"/>
    </source>
</evidence>
<evidence type="ECO:0000256" key="6">
    <source>
        <dbReference type="SAM" id="Phobius"/>
    </source>
</evidence>
<feature type="transmembrane region" description="Helical" evidence="6">
    <location>
        <begin position="161"/>
        <end position="183"/>
    </location>
</feature>
<dbReference type="GeneID" id="127228873"/>
<dbReference type="PANTHER" id="PTHR23320">
    <property type="entry name" value="MEMBRANE-SPANNING 4-DOMAINS SUBFAMILY A MS4A -RELATED"/>
    <property type="match status" value="1"/>
</dbReference>